<sequence>MQRSRAGAALADPPDEFGQAAPARAREERAPLRTEFDFELPRGFLDKDGVVHRTGTMRLATARDELLPLYDARVQENAAFTTVVLLSRVITALGTLDLINSNVIENMFASDVAFLQDFYRRINAEGHTRAAVTCPQCSNRFTIDLAGGRLGES</sequence>
<evidence type="ECO:0000313" key="2">
    <source>
        <dbReference type="EMBL" id="WAX59081.1"/>
    </source>
</evidence>
<dbReference type="Proteomes" id="UP001164693">
    <property type="component" value="Chromosome"/>
</dbReference>
<protein>
    <recommendedName>
        <fullName evidence="4">Secreted protein</fullName>
    </recommendedName>
</protein>
<evidence type="ECO:0008006" key="4">
    <source>
        <dbReference type="Google" id="ProtNLM"/>
    </source>
</evidence>
<keyword evidence="3" id="KW-1185">Reference proteome</keyword>
<evidence type="ECO:0000256" key="1">
    <source>
        <dbReference type="SAM" id="MobiDB-lite"/>
    </source>
</evidence>
<organism evidence="2 3">
    <name type="scientific">Jatrophihabitans cynanchi</name>
    <dbReference type="NCBI Taxonomy" id="2944128"/>
    <lineage>
        <taxon>Bacteria</taxon>
        <taxon>Bacillati</taxon>
        <taxon>Actinomycetota</taxon>
        <taxon>Actinomycetes</taxon>
        <taxon>Jatrophihabitantales</taxon>
        <taxon>Jatrophihabitantaceae</taxon>
        <taxon>Jatrophihabitans</taxon>
    </lineage>
</organism>
<gene>
    <name evidence="2" type="ORF">M6B22_10055</name>
</gene>
<dbReference type="RefSeq" id="WP_269445622.1">
    <property type="nucleotide sequence ID" value="NZ_CP097463.1"/>
</dbReference>
<name>A0ABY7K2K9_9ACTN</name>
<reference evidence="2" key="1">
    <citation type="submission" date="2022-05" db="EMBL/GenBank/DDBJ databases">
        <title>Jatrophihabitans sp. SB3-54 whole genome sequence.</title>
        <authorList>
            <person name="Suh M.K."/>
            <person name="Eom M.K."/>
            <person name="Kim J.S."/>
            <person name="Kim H.S."/>
            <person name="Do H.E."/>
            <person name="Shin Y.K."/>
            <person name="Lee J.-S."/>
        </authorList>
    </citation>
    <scope>NUCLEOTIDE SEQUENCE</scope>
    <source>
        <strain evidence="2">SB3-54</strain>
    </source>
</reference>
<accession>A0ABY7K2K9</accession>
<feature type="region of interest" description="Disordered" evidence="1">
    <location>
        <begin position="1"/>
        <end position="29"/>
    </location>
</feature>
<evidence type="ECO:0000313" key="3">
    <source>
        <dbReference type="Proteomes" id="UP001164693"/>
    </source>
</evidence>
<proteinExistence type="predicted"/>
<dbReference type="EMBL" id="CP097463">
    <property type="protein sequence ID" value="WAX59081.1"/>
    <property type="molecule type" value="Genomic_DNA"/>
</dbReference>